<dbReference type="Proteomes" id="UP000294847">
    <property type="component" value="Chromosome 6"/>
</dbReference>
<protein>
    <submittedName>
        <fullName evidence="1">Uncharacterized protein</fullName>
    </submittedName>
</protein>
<evidence type="ECO:0000313" key="1">
    <source>
        <dbReference type="EMBL" id="QBZ63612.1"/>
    </source>
</evidence>
<sequence>MDSLVRDLGVVAGVVPVLVSTFPSNKFLGGGTFNSGHAHGFATSRNPRNPQTSNIALRKRKIIDENTTENIHVDERQMSPYQDESSHFPMGSINDIMPGGRNSLISVVALKLLHRHLTQLVTPLRLKTPLSTDLRPGDVRRRINKNFQTALPKVFDNTSRQSGQNKRGWWAVGSGRVRCRSADH</sequence>
<accession>A0A4P7NNC7</accession>
<name>A0A4P7NNC7_PYROR</name>
<evidence type="ECO:0000313" key="2">
    <source>
        <dbReference type="Proteomes" id="UP000294847"/>
    </source>
</evidence>
<dbReference type="EMBL" id="CP034209">
    <property type="protein sequence ID" value="QBZ63612.1"/>
    <property type="molecule type" value="Genomic_DNA"/>
</dbReference>
<gene>
    <name evidence="1" type="ORF">PoMZ_05296</name>
</gene>
<dbReference type="AlphaFoldDB" id="A0A4P7NNC7"/>
<organism evidence="1 2">
    <name type="scientific">Pyricularia oryzae</name>
    <name type="common">Rice blast fungus</name>
    <name type="synonym">Magnaporthe oryzae</name>
    <dbReference type="NCBI Taxonomy" id="318829"/>
    <lineage>
        <taxon>Eukaryota</taxon>
        <taxon>Fungi</taxon>
        <taxon>Dikarya</taxon>
        <taxon>Ascomycota</taxon>
        <taxon>Pezizomycotina</taxon>
        <taxon>Sordariomycetes</taxon>
        <taxon>Sordariomycetidae</taxon>
        <taxon>Magnaporthales</taxon>
        <taxon>Pyriculariaceae</taxon>
        <taxon>Pyricularia</taxon>
    </lineage>
</organism>
<reference evidence="1 2" key="1">
    <citation type="journal article" date="2019" name="Mol. Biol. Evol.">
        <title>Blast fungal genomes show frequent chromosomal changes, gene gains and losses, and effector gene turnover.</title>
        <authorList>
            <person name="Gomez Luciano L.B."/>
            <person name="Jason Tsai I."/>
            <person name="Chuma I."/>
            <person name="Tosa Y."/>
            <person name="Chen Y.H."/>
            <person name="Li J.Y."/>
            <person name="Li M.Y."/>
            <person name="Jade Lu M.Y."/>
            <person name="Nakayashiki H."/>
            <person name="Li W.H."/>
        </authorList>
    </citation>
    <scope>NUCLEOTIDE SEQUENCE [LARGE SCALE GENOMIC DNA]</scope>
    <source>
        <strain evidence="1">MZ5-1-6</strain>
    </source>
</reference>
<proteinExistence type="predicted"/>